<evidence type="ECO:0000313" key="2">
    <source>
        <dbReference type="EMBL" id="KAK1383120.1"/>
    </source>
</evidence>
<dbReference type="PANTHER" id="PTHR46869">
    <property type="entry name" value="C2H2-LIKE ZINC FINGER PROTEIN"/>
    <property type="match status" value="1"/>
</dbReference>
<reference evidence="2" key="2">
    <citation type="submission" date="2023-05" db="EMBL/GenBank/DDBJ databases">
        <authorList>
            <person name="Schelkunov M.I."/>
        </authorList>
    </citation>
    <scope>NUCLEOTIDE SEQUENCE</scope>
    <source>
        <strain evidence="2">Hsosn_3</strain>
        <tissue evidence="2">Leaf</tissue>
    </source>
</reference>
<dbReference type="AlphaFoldDB" id="A0AAD8ICL6"/>
<dbReference type="Proteomes" id="UP001237642">
    <property type="component" value="Unassembled WGS sequence"/>
</dbReference>
<evidence type="ECO:0000259" key="1">
    <source>
        <dbReference type="PROSITE" id="PS00028"/>
    </source>
</evidence>
<evidence type="ECO:0000313" key="3">
    <source>
        <dbReference type="Proteomes" id="UP001237642"/>
    </source>
</evidence>
<dbReference type="PANTHER" id="PTHR46869:SF1">
    <property type="entry name" value="C2H2-LIKE ZINC FINGER PROTEIN"/>
    <property type="match status" value="1"/>
</dbReference>
<sequence length="101" mass="11751">MIKTLPFNSALVRKLYERNDNKKVASRDYFVDAKKKIRPKKVKGHQCPFCFKMFKSGQASTGHKKTHFLNYSVEFHNPNPEIKQEAAVTRNLFEGFFLILG</sequence>
<feature type="domain" description="C2H2-type" evidence="1">
    <location>
        <begin position="47"/>
        <end position="67"/>
    </location>
</feature>
<protein>
    <recommendedName>
        <fullName evidence="1">C2H2-type domain-containing protein</fullName>
    </recommendedName>
</protein>
<proteinExistence type="predicted"/>
<keyword evidence="3" id="KW-1185">Reference proteome</keyword>
<accession>A0AAD8ICL6</accession>
<comment type="caution">
    <text evidence="2">The sequence shown here is derived from an EMBL/GenBank/DDBJ whole genome shotgun (WGS) entry which is preliminary data.</text>
</comment>
<dbReference type="EMBL" id="JAUIZM010000005">
    <property type="protein sequence ID" value="KAK1383120.1"/>
    <property type="molecule type" value="Genomic_DNA"/>
</dbReference>
<reference evidence="2" key="1">
    <citation type="submission" date="2023-02" db="EMBL/GenBank/DDBJ databases">
        <title>Genome of toxic invasive species Heracleum sosnowskyi carries increased number of genes despite the absence of recent whole-genome duplications.</title>
        <authorList>
            <person name="Schelkunov M."/>
            <person name="Shtratnikova V."/>
            <person name="Makarenko M."/>
            <person name="Klepikova A."/>
            <person name="Omelchenko D."/>
            <person name="Novikova G."/>
            <person name="Obukhova E."/>
            <person name="Bogdanov V."/>
            <person name="Penin A."/>
            <person name="Logacheva M."/>
        </authorList>
    </citation>
    <scope>NUCLEOTIDE SEQUENCE</scope>
    <source>
        <strain evidence="2">Hsosn_3</strain>
        <tissue evidence="2">Leaf</tissue>
    </source>
</reference>
<dbReference type="PROSITE" id="PS00028">
    <property type="entry name" value="ZINC_FINGER_C2H2_1"/>
    <property type="match status" value="1"/>
</dbReference>
<organism evidence="2 3">
    <name type="scientific">Heracleum sosnowskyi</name>
    <dbReference type="NCBI Taxonomy" id="360622"/>
    <lineage>
        <taxon>Eukaryota</taxon>
        <taxon>Viridiplantae</taxon>
        <taxon>Streptophyta</taxon>
        <taxon>Embryophyta</taxon>
        <taxon>Tracheophyta</taxon>
        <taxon>Spermatophyta</taxon>
        <taxon>Magnoliopsida</taxon>
        <taxon>eudicotyledons</taxon>
        <taxon>Gunneridae</taxon>
        <taxon>Pentapetalae</taxon>
        <taxon>asterids</taxon>
        <taxon>campanulids</taxon>
        <taxon>Apiales</taxon>
        <taxon>Apiaceae</taxon>
        <taxon>Apioideae</taxon>
        <taxon>apioid superclade</taxon>
        <taxon>Tordylieae</taxon>
        <taxon>Tordyliinae</taxon>
        <taxon>Heracleum</taxon>
    </lineage>
</organism>
<dbReference type="InterPro" id="IPR013087">
    <property type="entry name" value="Znf_C2H2_type"/>
</dbReference>
<name>A0AAD8ICL6_9APIA</name>
<gene>
    <name evidence="2" type="ORF">POM88_020855</name>
</gene>